<sequence>MTIVDTNSPFLAHVNQLADLEPSHELASYLNSVSWAQKQGVKTTQQAHRLDSIDELSEDMLAEHCVIKLADGWSAKALMIIDREPNNRFFDHVTLRSYGLKKLKEKLTQLYQSTFTGVPQQWVVEAREPGALSSTVSPVSYSFYVFNGIVGFISQTDYNFATRRVSYFDGAFLPLAFGQDVTLSSSELVEGHHLIPQHAARYVKLAQTLSLATKAPFVAVQLFATATGPVFAGLDFAPRILTKQAVKLSSDVVKQLDDKFSGAKSRLDNGSANLIEGQQADSAVRFSVALSAVDDAALATVEEIPDWKYQRLAAVAEKGESRGAWRLSDKYKQLKEAAPNKLAELVNEQMRTAWDAIKRLNAGA</sequence>
<accession>A0AA94EG10</accession>
<organism evidence="1 2">
    <name type="scientific">Idiomarina aquatica</name>
    <dbReference type="NCBI Taxonomy" id="1327752"/>
    <lineage>
        <taxon>Bacteria</taxon>
        <taxon>Pseudomonadati</taxon>
        <taxon>Pseudomonadota</taxon>
        <taxon>Gammaproteobacteria</taxon>
        <taxon>Alteromonadales</taxon>
        <taxon>Idiomarinaceae</taxon>
        <taxon>Idiomarina</taxon>
    </lineage>
</organism>
<dbReference type="EMBL" id="PIPS01000001">
    <property type="protein sequence ID" value="RUO45157.1"/>
    <property type="molecule type" value="Genomic_DNA"/>
</dbReference>
<evidence type="ECO:0000313" key="2">
    <source>
        <dbReference type="Proteomes" id="UP000286680"/>
    </source>
</evidence>
<proteinExistence type="predicted"/>
<comment type="caution">
    <text evidence="1">The sequence shown here is derived from an EMBL/GenBank/DDBJ whole genome shotgun (WGS) entry which is preliminary data.</text>
</comment>
<dbReference type="RefSeq" id="WP_126819537.1">
    <property type="nucleotide sequence ID" value="NZ_PIPS01000001.1"/>
</dbReference>
<evidence type="ECO:0000313" key="1">
    <source>
        <dbReference type="EMBL" id="RUO45157.1"/>
    </source>
</evidence>
<name>A0AA94EG10_9GAMM</name>
<protein>
    <submittedName>
        <fullName evidence="1">Uncharacterized protein</fullName>
    </submittedName>
</protein>
<dbReference type="Proteomes" id="UP000286680">
    <property type="component" value="Unassembled WGS sequence"/>
</dbReference>
<reference evidence="2" key="1">
    <citation type="journal article" date="2018" name="Front. Microbiol.">
        <title>Genome-Based Analysis Reveals the Taxonomy and Diversity of the Family Idiomarinaceae.</title>
        <authorList>
            <person name="Liu Y."/>
            <person name="Lai Q."/>
            <person name="Shao Z."/>
        </authorList>
    </citation>
    <scope>NUCLEOTIDE SEQUENCE [LARGE SCALE GENOMIC DNA]</scope>
    <source>
        <strain evidence="2">SN-14</strain>
    </source>
</reference>
<keyword evidence="2" id="KW-1185">Reference proteome</keyword>
<dbReference type="AlphaFoldDB" id="A0AA94EG10"/>
<gene>
    <name evidence="1" type="ORF">CWE23_03815</name>
</gene>